<dbReference type="Gene3D" id="1.10.150.130">
    <property type="match status" value="1"/>
</dbReference>
<evidence type="ECO:0000256" key="3">
    <source>
        <dbReference type="ARBA" id="ARBA00023172"/>
    </source>
</evidence>
<feature type="region of interest" description="Disordered" evidence="4">
    <location>
        <begin position="153"/>
        <end position="172"/>
    </location>
</feature>
<keyword evidence="7" id="KW-1185">Reference proteome</keyword>
<evidence type="ECO:0000313" key="6">
    <source>
        <dbReference type="EMBL" id="TSP11477.1"/>
    </source>
</evidence>
<reference evidence="6 7" key="1">
    <citation type="submission" date="2019-05" db="EMBL/GenBank/DDBJ databases">
        <title>Whole genome sequence analysis of Cupriavidus campinensis S14E4C strain.</title>
        <authorList>
            <person name="Abbaszade G."/>
            <person name="Szabo A."/>
            <person name="Toumi M."/>
            <person name="Toth E."/>
        </authorList>
    </citation>
    <scope>NUCLEOTIDE SEQUENCE [LARGE SCALE GENOMIC DNA]</scope>
    <source>
        <strain evidence="6 7">S14E4C</strain>
    </source>
</reference>
<evidence type="ECO:0000256" key="1">
    <source>
        <dbReference type="ARBA" id="ARBA00022908"/>
    </source>
</evidence>
<feature type="domain" description="Tyr recombinase" evidence="5">
    <location>
        <begin position="168"/>
        <end position="338"/>
    </location>
</feature>
<dbReference type="InterPro" id="IPR050090">
    <property type="entry name" value="Tyrosine_recombinase_XerCD"/>
</dbReference>
<keyword evidence="2" id="KW-0238">DNA-binding</keyword>
<gene>
    <name evidence="6" type="ORF">FGG12_17730</name>
</gene>
<protein>
    <submittedName>
        <fullName evidence="6">Site-specific integrase</fullName>
    </submittedName>
</protein>
<proteinExistence type="predicted"/>
<sequence length="338" mass="37442">MASYRKRGGVWRAEIARKGVRLSGTFNTKAEAVAWATAEEAKVMAGKVTSDHTVAQLLRHYVTLVSPKKANRDTRFEHNRVEALIRDYPELAAKKLQDVRAADWAAWRDDRLEGNKAEGRKGVAGSTVARDLNLFSAAFMTAKREWGWIHDSPISGVSRPKTPQPRSRRPSQTEIDAICHSLGYAPGQTPETITARCGAAYLFAIETAMRAGEIVRMRHEDVNVAKRYVHLPTTKNGTARSVPLSSRALAILEQLKPLKLDPVFGLTTSQLDALFRKGRDRAGVAGLTFHDSRREGLTRLAKVFNVMELAKISGHKDLKILMAVYYAPTAEDLAAKLD</sequence>
<dbReference type="SUPFAM" id="SSF56349">
    <property type="entry name" value="DNA breaking-rejoining enzymes"/>
    <property type="match status" value="1"/>
</dbReference>
<dbReference type="InterPro" id="IPR013762">
    <property type="entry name" value="Integrase-like_cat_sf"/>
</dbReference>
<dbReference type="Proteomes" id="UP000318943">
    <property type="component" value="Unassembled WGS sequence"/>
</dbReference>
<organism evidence="6 7">
    <name type="scientific">Cupriavidus campinensis</name>
    <dbReference type="NCBI Taxonomy" id="151783"/>
    <lineage>
        <taxon>Bacteria</taxon>
        <taxon>Pseudomonadati</taxon>
        <taxon>Pseudomonadota</taxon>
        <taxon>Betaproteobacteria</taxon>
        <taxon>Burkholderiales</taxon>
        <taxon>Burkholderiaceae</taxon>
        <taxon>Cupriavidus</taxon>
    </lineage>
</organism>
<comment type="caution">
    <text evidence="6">The sequence shown here is derived from an EMBL/GenBank/DDBJ whole genome shotgun (WGS) entry which is preliminary data.</text>
</comment>
<dbReference type="RefSeq" id="WP_144199610.1">
    <property type="nucleotide sequence ID" value="NZ_VCIZ01000010.1"/>
</dbReference>
<keyword evidence="3" id="KW-0233">DNA recombination</keyword>
<dbReference type="InterPro" id="IPR011010">
    <property type="entry name" value="DNA_brk_join_enz"/>
</dbReference>
<evidence type="ECO:0000259" key="5">
    <source>
        <dbReference type="PROSITE" id="PS51898"/>
    </source>
</evidence>
<dbReference type="InterPro" id="IPR010998">
    <property type="entry name" value="Integrase_recombinase_N"/>
</dbReference>
<dbReference type="EMBL" id="VCIZ01000010">
    <property type="protein sequence ID" value="TSP11477.1"/>
    <property type="molecule type" value="Genomic_DNA"/>
</dbReference>
<dbReference type="PANTHER" id="PTHR30349:SF94">
    <property type="entry name" value="INTEGRASE_RECOMBINASE HI_1414-RELATED"/>
    <property type="match status" value="1"/>
</dbReference>
<dbReference type="PROSITE" id="PS51898">
    <property type="entry name" value="TYR_RECOMBINASE"/>
    <property type="match status" value="1"/>
</dbReference>
<accession>A0ABY3EKJ4</accession>
<evidence type="ECO:0000256" key="4">
    <source>
        <dbReference type="SAM" id="MobiDB-lite"/>
    </source>
</evidence>
<evidence type="ECO:0000313" key="7">
    <source>
        <dbReference type="Proteomes" id="UP000318943"/>
    </source>
</evidence>
<keyword evidence="1" id="KW-0229">DNA integration</keyword>
<name>A0ABY3EKJ4_9BURK</name>
<dbReference type="PANTHER" id="PTHR30349">
    <property type="entry name" value="PHAGE INTEGRASE-RELATED"/>
    <property type="match status" value="1"/>
</dbReference>
<dbReference type="CDD" id="cd00796">
    <property type="entry name" value="INT_Rci_Hp1_C"/>
    <property type="match status" value="1"/>
</dbReference>
<dbReference type="Gene3D" id="1.10.443.10">
    <property type="entry name" value="Intergrase catalytic core"/>
    <property type="match status" value="1"/>
</dbReference>
<evidence type="ECO:0000256" key="2">
    <source>
        <dbReference type="ARBA" id="ARBA00023125"/>
    </source>
</evidence>
<dbReference type="Pfam" id="PF00589">
    <property type="entry name" value="Phage_integrase"/>
    <property type="match status" value="1"/>
</dbReference>
<dbReference type="InterPro" id="IPR002104">
    <property type="entry name" value="Integrase_catalytic"/>
</dbReference>